<evidence type="ECO:0000259" key="2">
    <source>
        <dbReference type="Pfam" id="PF05743"/>
    </source>
</evidence>
<feature type="compositionally biased region" description="Basic and acidic residues" evidence="1">
    <location>
        <begin position="328"/>
        <end position="349"/>
    </location>
</feature>
<feature type="compositionally biased region" description="Pro residues" evidence="1">
    <location>
        <begin position="315"/>
        <end position="325"/>
    </location>
</feature>
<feature type="compositionally biased region" description="Polar residues" evidence="1">
    <location>
        <begin position="350"/>
        <end position="359"/>
    </location>
</feature>
<dbReference type="VEuPathDB" id="TriTrypDB:BSAL_33365"/>
<name>A0A0S4KKV9_BODSA</name>
<dbReference type="Proteomes" id="UP000051952">
    <property type="component" value="Unassembled WGS sequence"/>
</dbReference>
<reference evidence="4" key="1">
    <citation type="submission" date="2015-09" db="EMBL/GenBank/DDBJ databases">
        <authorList>
            <consortium name="Pathogen Informatics"/>
        </authorList>
    </citation>
    <scope>NUCLEOTIDE SEQUENCE [LARGE SCALE GENOMIC DNA]</scope>
    <source>
        <strain evidence="4">Lake Konstanz</strain>
    </source>
</reference>
<dbReference type="Gene3D" id="3.10.110.10">
    <property type="entry name" value="Ubiquitin Conjugating Enzyme"/>
    <property type="match status" value="1"/>
</dbReference>
<dbReference type="InterPro" id="IPR008883">
    <property type="entry name" value="UEV_N"/>
</dbReference>
<feature type="region of interest" description="Disordered" evidence="1">
    <location>
        <begin position="146"/>
        <end position="205"/>
    </location>
</feature>
<dbReference type="SUPFAM" id="SSF54495">
    <property type="entry name" value="UBC-like"/>
    <property type="match status" value="1"/>
</dbReference>
<protein>
    <recommendedName>
        <fullName evidence="2">UEV domain-containing protein</fullName>
    </recommendedName>
</protein>
<dbReference type="EMBL" id="CYKH01001954">
    <property type="protein sequence ID" value="CUI15237.1"/>
    <property type="molecule type" value="Genomic_DNA"/>
</dbReference>
<evidence type="ECO:0000313" key="4">
    <source>
        <dbReference type="Proteomes" id="UP000051952"/>
    </source>
</evidence>
<dbReference type="Pfam" id="PF05743">
    <property type="entry name" value="UEV"/>
    <property type="match status" value="1"/>
</dbReference>
<feature type="domain" description="UEV" evidence="2">
    <location>
        <begin position="78"/>
        <end position="147"/>
    </location>
</feature>
<evidence type="ECO:0000313" key="3">
    <source>
        <dbReference type="EMBL" id="CUI15237.1"/>
    </source>
</evidence>
<proteinExistence type="predicted"/>
<organism evidence="3 4">
    <name type="scientific">Bodo saltans</name>
    <name type="common">Flagellated protozoan</name>
    <dbReference type="NCBI Taxonomy" id="75058"/>
    <lineage>
        <taxon>Eukaryota</taxon>
        <taxon>Discoba</taxon>
        <taxon>Euglenozoa</taxon>
        <taxon>Kinetoplastea</taxon>
        <taxon>Metakinetoplastina</taxon>
        <taxon>Eubodonida</taxon>
        <taxon>Bodonidae</taxon>
        <taxon>Bodo</taxon>
    </lineage>
</organism>
<dbReference type="GO" id="GO:0015031">
    <property type="term" value="P:protein transport"/>
    <property type="evidence" value="ECO:0007669"/>
    <property type="project" value="InterPro"/>
</dbReference>
<accession>A0A0S4KKV9</accession>
<dbReference type="InterPro" id="IPR016135">
    <property type="entry name" value="UBQ-conjugating_enzyme/RWD"/>
</dbReference>
<dbReference type="AlphaFoldDB" id="A0A0S4KKV9"/>
<evidence type="ECO:0000256" key="1">
    <source>
        <dbReference type="SAM" id="MobiDB-lite"/>
    </source>
</evidence>
<keyword evidence="4" id="KW-1185">Reference proteome</keyword>
<dbReference type="CDD" id="cd11685">
    <property type="entry name" value="UEV_TSG101-like"/>
    <property type="match status" value="1"/>
</dbReference>
<sequence>MSRPTITDVAFDEMFSRMAQYGYRHAVRIREDLTAVKANSVGPLTAHIAQVGGQPPLFMVKGPLFPANDLRGLPQVEYVVTITQTFPNSYPILTIEGPPVGWSFKRHPNVDFSGCCFLRSVSSWDPRRSKVVDCVRELQQAFRSNHPFQQNGAPAVAQAQPQLPPQQPLQQQQPQQQPRPAPPVQAPVQQQQPLQAPPVQPLGQPVQPVEAISMPQQTLAMGQVIFGATNAASSRTDGEMERQRERDRQTLAEFQRAQQNDPANRTFATAVANFGQVVQQGAPAAGSVVECPLGFGLHRMVTGPDLLHPLRSPLGVPPPLPPCTDPTPDEHYRQVEEQRNATRANRETHAQSQPKSNSALGSLSRAFNIGAAAVTNLASQAASSVESEMRKSEASSERRRFAQFFPQFANQEQLVAEYTCWSLTGSGQGVHGSAYITNQGIHFTTKRSDNAPVPVVFQFDIPFIQIASLVKGSALNYEWLHLVYDDGLFRSLYNPTTTTAGSIGEFVTTSINGSAYSRMYNWIDHKWRAVRFAGRQGPAPPPAMNPAGGAVNGPSMRCTSKSMSYVPSPHPACFPSVFVVVDRSFCWVVHVCSLALTFDSFL</sequence>
<feature type="region of interest" description="Disordered" evidence="1">
    <location>
        <begin position="312"/>
        <end position="359"/>
    </location>
</feature>
<gene>
    <name evidence="3" type="ORF">BSAL_33365</name>
</gene>